<protein>
    <recommendedName>
        <fullName evidence="3">Carboxylic ester hydrolase</fullName>
        <ecNumber evidence="3">3.1.1.-</ecNumber>
    </recommendedName>
</protein>
<evidence type="ECO:0000256" key="2">
    <source>
        <dbReference type="ARBA" id="ARBA00022801"/>
    </source>
</evidence>
<dbReference type="Gene3D" id="3.40.50.1820">
    <property type="entry name" value="alpha/beta hydrolase"/>
    <property type="match status" value="1"/>
</dbReference>
<dbReference type="Proteomes" id="UP000193564">
    <property type="component" value="Unassembled WGS sequence"/>
</dbReference>
<dbReference type="OrthoDB" id="3199405at2"/>
<name>A0A1X1T7L9_9MYCO</name>
<keyword evidence="7" id="KW-1185">Reference proteome</keyword>
<evidence type="ECO:0000256" key="1">
    <source>
        <dbReference type="ARBA" id="ARBA00005964"/>
    </source>
</evidence>
<dbReference type="RefSeq" id="WP_085190793.1">
    <property type="nucleotide sequence ID" value="NZ_AP022605.1"/>
</dbReference>
<gene>
    <name evidence="6" type="ORF">AWC01_10695</name>
    <name evidence="5" type="ORF">MDOR_16200</name>
</gene>
<dbReference type="InterPro" id="IPR019826">
    <property type="entry name" value="Carboxylesterase_B_AS"/>
</dbReference>
<reference evidence="6 7" key="1">
    <citation type="submission" date="2016-01" db="EMBL/GenBank/DDBJ databases">
        <title>The new phylogeny of the genus Mycobacterium.</title>
        <authorList>
            <person name="Tarcisio F."/>
            <person name="Conor M."/>
            <person name="Antonella G."/>
            <person name="Elisabetta G."/>
            <person name="Giulia F.S."/>
            <person name="Sara T."/>
            <person name="Anna F."/>
            <person name="Clotilde B."/>
            <person name="Roberto B."/>
            <person name="Veronica D.S."/>
            <person name="Fabio R."/>
            <person name="Monica P."/>
            <person name="Olivier J."/>
            <person name="Enrico T."/>
            <person name="Nicola S."/>
        </authorList>
    </citation>
    <scope>NUCLEOTIDE SEQUENCE [LARGE SCALE GENOMIC DNA]</scope>
    <source>
        <strain evidence="6 7">DSM 44339</strain>
    </source>
</reference>
<dbReference type="EC" id="3.1.1.-" evidence="3"/>
<dbReference type="Proteomes" id="UP000467201">
    <property type="component" value="Chromosome"/>
</dbReference>
<dbReference type="InterPro" id="IPR050309">
    <property type="entry name" value="Type-B_Carboxylest/Lipase"/>
</dbReference>
<evidence type="ECO:0000256" key="3">
    <source>
        <dbReference type="RuleBase" id="RU361235"/>
    </source>
</evidence>
<dbReference type="InterPro" id="IPR029058">
    <property type="entry name" value="AB_hydrolase_fold"/>
</dbReference>
<dbReference type="PANTHER" id="PTHR11559">
    <property type="entry name" value="CARBOXYLESTERASE"/>
    <property type="match status" value="1"/>
</dbReference>
<dbReference type="GO" id="GO:0016787">
    <property type="term" value="F:hydrolase activity"/>
    <property type="evidence" value="ECO:0007669"/>
    <property type="project" value="UniProtKB-KW"/>
</dbReference>
<dbReference type="SUPFAM" id="SSF53474">
    <property type="entry name" value="alpha/beta-Hydrolases"/>
    <property type="match status" value="1"/>
</dbReference>
<dbReference type="KEGG" id="mdr:MDOR_16200"/>
<evidence type="ECO:0000313" key="6">
    <source>
        <dbReference type="EMBL" id="ORV40530.1"/>
    </source>
</evidence>
<dbReference type="STRING" id="126673.AWC01_10695"/>
<reference evidence="5" key="3">
    <citation type="submission" date="2020-02" db="EMBL/GenBank/DDBJ databases">
        <authorList>
            <person name="Matsumoto Y."/>
            <person name="Motooka D."/>
            <person name="Nakamura S."/>
        </authorList>
    </citation>
    <scope>NUCLEOTIDE SEQUENCE</scope>
    <source>
        <strain evidence="5">JCM 12405</strain>
    </source>
</reference>
<evidence type="ECO:0000259" key="4">
    <source>
        <dbReference type="Pfam" id="PF00135"/>
    </source>
</evidence>
<evidence type="ECO:0000313" key="7">
    <source>
        <dbReference type="Proteomes" id="UP000193564"/>
    </source>
</evidence>
<feature type="domain" description="Carboxylesterase type B" evidence="4">
    <location>
        <begin position="9"/>
        <end position="467"/>
    </location>
</feature>
<reference evidence="5 8" key="2">
    <citation type="journal article" date="2019" name="Emerg. Microbes Infect.">
        <title>Comprehensive subspecies identification of 175 nontuberculous mycobacteria species based on 7547 genomic profiles.</title>
        <authorList>
            <person name="Matsumoto Y."/>
            <person name="Kinjo T."/>
            <person name="Motooka D."/>
            <person name="Nabeya D."/>
            <person name="Jung N."/>
            <person name="Uechi K."/>
            <person name="Horii T."/>
            <person name="Iida T."/>
            <person name="Fujita J."/>
            <person name="Nakamura S."/>
        </authorList>
    </citation>
    <scope>NUCLEOTIDE SEQUENCE [LARGE SCALE GENOMIC DNA]</scope>
    <source>
        <strain evidence="5 8">JCM 12405</strain>
    </source>
</reference>
<dbReference type="EMBL" id="LQOS01000029">
    <property type="protein sequence ID" value="ORV40530.1"/>
    <property type="molecule type" value="Genomic_DNA"/>
</dbReference>
<dbReference type="EMBL" id="AP022605">
    <property type="protein sequence ID" value="BBZ07451.1"/>
    <property type="molecule type" value="Genomic_DNA"/>
</dbReference>
<comment type="similarity">
    <text evidence="1 3">Belongs to the type-B carboxylesterase/lipase family.</text>
</comment>
<dbReference type="AlphaFoldDB" id="A0A1X1T7L9"/>
<dbReference type="PROSITE" id="PS00122">
    <property type="entry name" value="CARBOXYLESTERASE_B_1"/>
    <property type="match status" value="1"/>
</dbReference>
<dbReference type="InterPro" id="IPR002018">
    <property type="entry name" value="CarbesteraseB"/>
</dbReference>
<accession>A0A1X1T7L9</accession>
<organism evidence="6 7">
    <name type="scientific">Mycolicibacterium doricum</name>
    <dbReference type="NCBI Taxonomy" id="126673"/>
    <lineage>
        <taxon>Bacteria</taxon>
        <taxon>Bacillati</taxon>
        <taxon>Actinomycetota</taxon>
        <taxon>Actinomycetes</taxon>
        <taxon>Mycobacteriales</taxon>
        <taxon>Mycobacteriaceae</taxon>
        <taxon>Mycolicibacterium</taxon>
    </lineage>
</organism>
<sequence length="498" mass="54312">MSAVAHDRTVAHTTLGRLRGTTEGGVHVWRGVPYARQPLGELRFAAPIAPEPWSGVRDALEHGPIPPQGRSFVGGGRDDPKLRDEACLTLTVWSPDTTAALPVMVWIPGGAFVYGAGQLQLYNGSRLAANGNVVVVNVTYRIGAFGGLDLSALGDGFDDNLALRDQLAALRWVRENIAAFGGDPDRVTVFGESAGATSVLALLACPAAGGLFARAIAQSPALPLIADRDTRSHRARRFLELLGLDVAQVKSAPQRSLRRAAGRLQLESVAETPTLAYGLTYGVDLLPEHPIAAARAGTVHPVPLIIGTNSHEASMFAWGKPPMLPTTPAAAESWIRRCAPHARERLLAAYPAHPRRQALVAIGSDVMFGAPTWAFTDAYSAHAPTYVYRFDHTTWTLRALGLGATHGSEIVHVQHSYASYLGRKLHPLGRRVLPSVGRRMQRTWLDFATRGWEDGEQWRDDWPHYDSVRRRTRVIRSMRDESVDDPDAVRRQAWSGIY</sequence>
<evidence type="ECO:0000313" key="5">
    <source>
        <dbReference type="EMBL" id="BBZ07451.1"/>
    </source>
</evidence>
<dbReference type="ESTHER" id="9myco-a0a1x1t7l9">
    <property type="family name" value="Carb_B_Bacteria"/>
</dbReference>
<dbReference type="Pfam" id="PF00135">
    <property type="entry name" value="COesterase"/>
    <property type="match status" value="1"/>
</dbReference>
<evidence type="ECO:0000313" key="8">
    <source>
        <dbReference type="Proteomes" id="UP000467201"/>
    </source>
</evidence>
<keyword evidence="2 3" id="KW-0378">Hydrolase</keyword>
<proteinExistence type="inferred from homology"/>